<gene>
    <name evidence="5" type="ORF">GTW51_21280</name>
</gene>
<dbReference type="SUPFAM" id="SSF46689">
    <property type="entry name" value="Homeodomain-like"/>
    <property type="match status" value="1"/>
</dbReference>
<dbReference type="PROSITE" id="PS01081">
    <property type="entry name" value="HTH_TETR_1"/>
    <property type="match status" value="1"/>
</dbReference>
<accession>A0A6L9MMS4</accession>
<keyword evidence="1 2" id="KW-0238">DNA-binding</keyword>
<reference evidence="5 6" key="1">
    <citation type="submission" date="2020-01" db="EMBL/GenBank/DDBJ databases">
        <title>Genomes of bacteria type strains.</title>
        <authorList>
            <person name="Chen J."/>
            <person name="Zhu S."/>
            <person name="Chen J."/>
        </authorList>
    </citation>
    <scope>NUCLEOTIDE SEQUENCE [LARGE SCALE GENOMIC DNA]</scope>
    <source>
        <strain evidence="5 6">KCTC 52919</strain>
    </source>
</reference>
<evidence type="ECO:0000313" key="6">
    <source>
        <dbReference type="Proteomes" id="UP000476332"/>
    </source>
</evidence>
<organism evidence="5 6">
    <name type="scientific">Aurantimonas aggregata</name>
    <dbReference type="NCBI Taxonomy" id="2047720"/>
    <lineage>
        <taxon>Bacteria</taxon>
        <taxon>Pseudomonadati</taxon>
        <taxon>Pseudomonadota</taxon>
        <taxon>Alphaproteobacteria</taxon>
        <taxon>Hyphomicrobiales</taxon>
        <taxon>Aurantimonadaceae</taxon>
        <taxon>Aurantimonas</taxon>
    </lineage>
</organism>
<dbReference type="InterPro" id="IPR023772">
    <property type="entry name" value="DNA-bd_HTH_TetR-type_CS"/>
</dbReference>
<evidence type="ECO:0000259" key="4">
    <source>
        <dbReference type="PROSITE" id="PS50977"/>
    </source>
</evidence>
<dbReference type="Proteomes" id="UP000476332">
    <property type="component" value="Unassembled WGS sequence"/>
</dbReference>
<comment type="caution">
    <text evidence="5">The sequence shown here is derived from an EMBL/GenBank/DDBJ whole genome shotgun (WGS) entry which is preliminary data.</text>
</comment>
<dbReference type="Pfam" id="PF00440">
    <property type="entry name" value="TetR_N"/>
    <property type="match status" value="1"/>
</dbReference>
<feature type="domain" description="HTH tetR-type" evidence="4">
    <location>
        <begin position="24"/>
        <end position="83"/>
    </location>
</feature>
<evidence type="ECO:0000313" key="5">
    <source>
        <dbReference type="EMBL" id="NDV89199.1"/>
    </source>
</evidence>
<dbReference type="InterPro" id="IPR001647">
    <property type="entry name" value="HTH_TetR"/>
</dbReference>
<dbReference type="EMBL" id="JAAAMJ010000031">
    <property type="protein sequence ID" value="NDV89199.1"/>
    <property type="molecule type" value="Genomic_DNA"/>
</dbReference>
<dbReference type="InterPro" id="IPR050109">
    <property type="entry name" value="HTH-type_TetR-like_transc_reg"/>
</dbReference>
<dbReference type="PANTHER" id="PTHR30055">
    <property type="entry name" value="HTH-TYPE TRANSCRIPTIONAL REGULATOR RUTR"/>
    <property type="match status" value="1"/>
</dbReference>
<dbReference type="InterPro" id="IPR009057">
    <property type="entry name" value="Homeodomain-like_sf"/>
</dbReference>
<feature type="region of interest" description="Disordered" evidence="3">
    <location>
        <begin position="1"/>
        <end position="22"/>
    </location>
</feature>
<feature type="DNA-binding region" description="H-T-H motif" evidence="2">
    <location>
        <begin position="46"/>
        <end position="65"/>
    </location>
</feature>
<keyword evidence="6" id="KW-1185">Reference proteome</keyword>
<dbReference type="PROSITE" id="PS50977">
    <property type="entry name" value="HTH_TETR_2"/>
    <property type="match status" value="1"/>
</dbReference>
<dbReference type="GO" id="GO:0000976">
    <property type="term" value="F:transcription cis-regulatory region binding"/>
    <property type="evidence" value="ECO:0007669"/>
    <property type="project" value="TreeGrafter"/>
</dbReference>
<evidence type="ECO:0000256" key="3">
    <source>
        <dbReference type="SAM" id="MobiDB-lite"/>
    </source>
</evidence>
<dbReference type="PRINTS" id="PR00455">
    <property type="entry name" value="HTHTETR"/>
</dbReference>
<name>A0A6L9MMS4_9HYPH</name>
<dbReference type="Gene3D" id="1.10.357.10">
    <property type="entry name" value="Tetracycline Repressor, domain 2"/>
    <property type="match status" value="1"/>
</dbReference>
<sequence length="224" mass="25999">MDQSTTPGQSPVEPAKARRRLSPDERRRMIVEGAVAFFSEVGLDGTTRELSCRLGVAQPLIYRYFGSKEELLEAVFQSVYIDRLDAAWHPALLDRSVPFETRLRNFYRNYTRAIFTYEWMRIFMFSGLAGADLNGRYLHQVETLYLKPLLAEARHAFPAADPQMEDVWSLHGGIIYLAIRKFIYRLPMPDDLGPLVEQMAQRFADSYREMMIQAEKQEPLRTPR</sequence>
<dbReference type="GO" id="GO:0003700">
    <property type="term" value="F:DNA-binding transcription factor activity"/>
    <property type="evidence" value="ECO:0007669"/>
    <property type="project" value="TreeGrafter"/>
</dbReference>
<dbReference type="AlphaFoldDB" id="A0A6L9MMS4"/>
<evidence type="ECO:0000256" key="1">
    <source>
        <dbReference type="ARBA" id="ARBA00023125"/>
    </source>
</evidence>
<protein>
    <submittedName>
        <fullName evidence="5">TetR family transcriptional regulator</fullName>
    </submittedName>
</protein>
<proteinExistence type="predicted"/>
<evidence type="ECO:0000256" key="2">
    <source>
        <dbReference type="PROSITE-ProRule" id="PRU00335"/>
    </source>
</evidence>
<dbReference type="PANTHER" id="PTHR30055:SF181">
    <property type="entry name" value="BLR6905 PROTEIN"/>
    <property type="match status" value="1"/>
</dbReference>